<dbReference type="Gene3D" id="1.10.10.60">
    <property type="entry name" value="Homeodomain-like"/>
    <property type="match status" value="1"/>
</dbReference>
<dbReference type="InterPro" id="IPR004042">
    <property type="entry name" value="Intein_endonuc_central"/>
</dbReference>
<proteinExistence type="predicted"/>
<gene>
    <name evidence="2" type="ORF">J2Z37_002820</name>
</gene>
<evidence type="ECO:0000313" key="3">
    <source>
        <dbReference type="Proteomes" id="UP001519343"/>
    </source>
</evidence>
<reference evidence="2 3" key="1">
    <citation type="submission" date="2021-03" db="EMBL/GenBank/DDBJ databases">
        <title>Genomic Encyclopedia of Type Strains, Phase IV (KMG-IV): sequencing the most valuable type-strain genomes for metagenomic binning, comparative biology and taxonomic classification.</title>
        <authorList>
            <person name="Goeker M."/>
        </authorList>
    </citation>
    <scope>NUCLEOTIDE SEQUENCE [LARGE SCALE GENOMIC DNA]</scope>
    <source>
        <strain evidence="2 3">DSM 24738</strain>
    </source>
</reference>
<dbReference type="Pfam" id="PF14528">
    <property type="entry name" value="LAGLIDADG_3"/>
    <property type="match status" value="1"/>
</dbReference>
<dbReference type="Proteomes" id="UP001519343">
    <property type="component" value="Unassembled WGS sequence"/>
</dbReference>
<protein>
    <submittedName>
        <fullName evidence="2">Transposase</fullName>
    </submittedName>
</protein>
<dbReference type="InterPro" id="IPR007889">
    <property type="entry name" value="HTH_Psq"/>
</dbReference>
<dbReference type="InterPro" id="IPR027434">
    <property type="entry name" value="Homing_endonucl"/>
</dbReference>
<evidence type="ECO:0000259" key="1">
    <source>
        <dbReference type="PROSITE" id="PS50819"/>
    </source>
</evidence>
<comment type="caution">
    <text evidence="2">The sequence shown here is derived from an EMBL/GenBank/DDBJ whole genome shotgun (WGS) entry which is preliminary data.</text>
</comment>
<dbReference type="InterPro" id="IPR006142">
    <property type="entry name" value="INTEIN"/>
</dbReference>
<keyword evidence="3" id="KW-1185">Reference proteome</keyword>
<dbReference type="Pfam" id="PF04218">
    <property type="entry name" value="CENP-B_N"/>
    <property type="match status" value="1"/>
</dbReference>
<accession>A0ABS4GRC1</accession>
<dbReference type="InterPro" id="IPR009057">
    <property type="entry name" value="Homeodomain-like_sf"/>
</dbReference>
<dbReference type="SUPFAM" id="SSF55608">
    <property type="entry name" value="Homing endonucleases"/>
    <property type="match status" value="2"/>
</dbReference>
<dbReference type="PRINTS" id="PR00379">
    <property type="entry name" value="INTEIN"/>
</dbReference>
<evidence type="ECO:0000313" key="2">
    <source>
        <dbReference type="EMBL" id="MBP1932809.1"/>
    </source>
</evidence>
<feature type="domain" description="DOD-type homing endonuclease" evidence="1">
    <location>
        <begin position="95"/>
        <end position="239"/>
    </location>
</feature>
<dbReference type="Gene3D" id="3.10.28.10">
    <property type="entry name" value="Homing endonucleases"/>
    <property type="match status" value="2"/>
</dbReference>
<sequence>MEAMEGVNQNVRRRHYGARGREELLQEVCKLYEQGHSQHEIANMLSVPRGTLSRWMMENNIKGRDPGEAGKEKSRIYHYDENYFSVIETYNKAYLVGFILGDGCIHDRVKSKRLVITLAKEDMQLVKDIAHELNMVEAVKIDKNRRRTNEQEKVRLSINSTKMCDDLIKLGITPKKTKKEQWIEFNDDKLQWAFLRGIFDADGHIRVYPRNGYIKARFGLTGTYELLNGTLQFLKRQGFAKRVNSITPKEGCYDLYLSSVDELKAIYEHLYAFGDLKLTRKHEKFYSLMI</sequence>
<dbReference type="InterPro" id="IPR004860">
    <property type="entry name" value="LAGLIDADG_dom"/>
</dbReference>
<dbReference type="EMBL" id="JAGGKT010000008">
    <property type="protein sequence ID" value="MBP1932809.1"/>
    <property type="molecule type" value="Genomic_DNA"/>
</dbReference>
<organism evidence="2 3">
    <name type="scientific">Ammoniphilus resinae</name>
    <dbReference type="NCBI Taxonomy" id="861532"/>
    <lineage>
        <taxon>Bacteria</taxon>
        <taxon>Bacillati</taxon>
        <taxon>Bacillota</taxon>
        <taxon>Bacilli</taxon>
        <taxon>Bacillales</taxon>
        <taxon>Paenibacillaceae</taxon>
        <taxon>Aneurinibacillus group</taxon>
        <taxon>Ammoniphilus</taxon>
    </lineage>
</organism>
<dbReference type="PROSITE" id="PS50819">
    <property type="entry name" value="INTEIN_ENDONUCLEASE"/>
    <property type="match status" value="1"/>
</dbReference>
<name>A0ABS4GRC1_9BACL</name>
<dbReference type="SUPFAM" id="SSF46689">
    <property type="entry name" value="Homeodomain-like"/>
    <property type="match status" value="1"/>
</dbReference>